<name>A0ACB8S323_9AGAM</name>
<protein>
    <submittedName>
        <fullName evidence="1">Uncharacterized protein</fullName>
    </submittedName>
</protein>
<accession>A0ACB8S323</accession>
<proteinExistence type="predicted"/>
<reference evidence="1" key="2">
    <citation type="journal article" date="2022" name="New Phytol.">
        <title>Evolutionary transition to the ectomycorrhizal habit in the genomes of a hyperdiverse lineage of mushroom-forming fungi.</title>
        <authorList>
            <person name="Looney B."/>
            <person name="Miyauchi S."/>
            <person name="Morin E."/>
            <person name="Drula E."/>
            <person name="Courty P.E."/>
            <person name="Kohler A."/>
            <person name="Kuo A."/>
            <person name="LaButti K."/>
            <person name="Pangilinan J."/>
            <person name="Lipzen A."/>
            <person name="Riley R."/>
            <person name="Andreopoulos W."/>
            <person name="He G."/>
            <person name="Johnson J."/>
            <person name="Nolan M."/>
            <person name="Tritt A."/>
            <person name="Barry K.W."/>
            <person name="Grigoriev I.V."/>
            <person name="Nagy L.G."/>
            <person name="Hibbett D."/>
            <person name="Henrissat B."/>
            <person name="Matheny P.B."/>
            <person name="Labbe J."/>
            <person name="Martin F.M."/>
        </authorList>
    </citation>
    <scope>NUCLEOTIDE SEQUENCE</scope>
    <source>
        <strain evidence="1">FP105234-sp</strain>
    </source>
</reference>
<comment type="caution">
    <text evidence="1">The sequence shown here is derived from an EMBL/GenBank/DDBJ whole genome shotgun (WGS) entry which is preliminary data.</text>
</comment>
<keyword evidence="2" id="KW-1185">Reference proteome</keyword>
<evidence type="ECO:0000313" key="2">
    <source>
        <dbReference type="Proteomes" id="UP000814033"/>
    </source>
</evidence>
<dbReference type="EMBL" id="MU275863">
    <property type="protein sequence ID" value="KAI0050281.1"/>
    <property type="molecule type" value="Genomic_DNA"/>
</dbReference>
<sequence>MSATIHLRRIAHGLHPLRRNPRTLTCRPSAITSPCARPSISLRHARLPPHAPLTYVRAFTSTSNLREEEDSQTTFSDPSRSELFYHLVPPPTPLSRTHPVFAVSLLPHAPPRPDSSTVLGWLPAETPGNEDQAGLNDFKENPAFRPLLDRAIASALVDGVDEIQINGAIQIGDGWMHIHDARNIPPLGRIGDPDDILGTVRVEEGKILASTYSPMPAYRVCTSDGVSQLTDGLAQRLREVLEARAREERIKSS</sequence>
<reference evidence="1" key="1">
    <citation type="submission" date="2021-02" db="EMBL/GenBank/DDBJ databases">
        <authorList>
            <consortium name="DOE Joint Genome Institute"/>
            <person name="Ahrendt S."/>
            <person name="Looney B.P."/>
            <person name="Miyauchi S."/>
            <person name="Morin E."/>
            <person name="Drula E."/>
            <person name="Courty P.E."/>
            <person name="Chicoki N."/>
            <person name="Fauchery L."/>
            <person name="Kohler A."/>
            <person name="Kuo A."/>
            <person name="Labutti K."/>
            <person name="Pangilinan J."/>
            <person name="Lipzen A."/>
            <person name="Riley R."/>
            <person name="Andreopoulos W."/>
            <person name="He G."/>
            <person name="Johnson J."/>
            <person name="Barry K.W."/>
            <person name="Grigoriev I.V."/>
            <person name="Nagy L."/>
            <person name="Hibbett D."/>
            <person name="Henrissat B."/>
            <person name="Matheny P.B."/>
            <person name="Labbe J."/>
            <person name="Martin F."/>
        </authorList>
    </citation>
    <scope>NUCLEOTIDE SEQUENCE</scope>
    <source>
        <strain evidence="1">FP105234-sp</strain>
    </source>
</reference>
<evidence type="ECO:0000313" key="1">
    <source>
        <dbReference type="EMBL" id="KAI0050281.1"/>
    </source>
</evidence>
<organism evidence="1 2">
    <name type="scientific">Auriscalpium vulgare</name>
    <dbReference type="NCBI Taxonomy" id="40419"/>
    <lineage>
        <taxon>Eukaryota</taxon>
        <taxon>Fungi</taxon>
        <taxon>Dikarya</taxon>
        <taxon>Basidiomycota</taxon>
        <taxon>Agaricomycotina</taxon>
        <taxon>Agaricomycetes</taxon>
        <taxon>Russulales</taxon>
        <taxon>Auriscalpiaceae</taxon>
        <taxon>Auriscalpium</taxon>
    </lineage>
</organism>
<gene>
    <name evidence="1" type="ORF">FA95DRAFT_1555789</name>
</gene>
<dbReference type="Proteomes" id="UP000814033">
    <property type="component" value="Unassembled WGS sequence"/>
</dbReference>